<dbReference type="Pfam" id="PF14617">
    <property type="entry name" value="CMS1"/>
    <property type="match status" value="1"/>
</dbReference>
<reference evidence="1" key="1">
    <citation type="submission" date="2021-01" db="EMBL/GenBank/DDBJ databases">
        <authorList>
            <person name="Corre E."/>
            <person name="Pelletier E."/>
            <person name="Niang G."/>
            <person name="Scheremetjew M."/>
            <person name="Finn R."/>
            <person name="Kale V."/>
            <person name="Holt S."/>
            <person name="Cochrane G."/>
            <person name="Meng A."/>
            <person name="Brown T."/>
            <person name="Cohen L."/>
        </authorList>
    </citation>
    <scope>NUCLEOTIDE SEQUENCE</scope>
    <source>
        <strain evidence="1">CCMP1381</strain>
    </source>
</reference>
<dbReference type="PANTHER" id="PTHR24030:SF0">
    <property type="entry name" value="PROTEIN CMSS1"/>
    <property type="match status" value="1"/>
</dbReference>
<dbReference type="GO" id="GO:0005634">
    <property type="term" value="C:nucleus"/>
    <property type="evidence" value="ECO:0007669"/>
    <property type="project" value="TreeGrafter"/>
</dbReference>
<evidence type="ECO:0000313" key="1">
    <source>
        <dbReference type="EMBL" id="CAD9450996.1"/>
    </source>
</evidence>
<name>A0A7S2DD59_9STRA</name>
<dbReference type="InterPro" id="IPR032704">
    <property type="entry name" value="Cms1"/>
</dbReference>
<organism evidence="1">
    <name type="scientific">Octactis speculum</name>
    <dbReference type="NCBI Taxonomy" id="3111310"/>
    <lineage>
        <taxon>Eukaryota</taxon>
        <taxon>Sar</taxon>
        <taxon>Stramenopiles</taxon>
        <taxon>Ochrophyta</taxon>
        <taxon>Dictyochophyceae</taxon>
        <taxon>Dictyochales</taxon>
        <taxon>Dictyochaceae</taxon>
        <taxon>Octactis</taxon>
    </lineage>
</organism>
<gene>
    <name evidence="1" type="ORF">DSPE1174_LOCUS21279</name>
</gene>
<dbReference type="GO" id="GO:0030686">
    <property type="term" value="C:90S preribosome"/>
    <property type="evidence" value="ECO:0007669"/>
    <property type="project" value="TreeGrafter"/>
</dbReference>
<dbReference type="PANTHER" id="PTHR24030">
    <property type="entry name" value="PROTEIN CMSS1"/>
    <property type="match status" value="1"/>
</dbReference>
<proteinExistence type="predicted"/>
<dbReference type="EMBL" id="HBGS01041307">
    <property type="protein sequence ID" value="CAD9450996.1"/>
    <property type="molecule type" value="Transcribed_RNA"/>
</dbReference>
<protein>
    <submittedName>
        <fullName evidence="1">Uncharacterized protein</fullName>
    </submittedName>
</protein>
<accession>A0A7S2DD59</accession>
<dbReference type="AlphaFoldDB" id="A0A7S2DD59"/>
<sequence>MPAWQTGGGPRVDKAGHIPLLVLCASAQRAVNLVRVLRPMHRLPVAKLFGKHLKVAEQQESLRWQKSAIAVGTPNRVMKLVEAGALSLEGVFICLDANHKDLKNYSLLTLPGVSDDLFSFFTEHVYPLEADDTDGNFSVAFF</sequence>